<sequence>MSDERITVSLVQAPVFKGDISANLTMHLDAIAASARQGADVVVFPELSLTGYELSLAGELTLDSRPEVIQLLSEAAMRHQVVVIAGGPLAAHGDHQDDDQEQRQDPRPYIGAIICLPCGAVENYAKQYLHEGEATFCAAGERNITITYKGYTLALAICADFSNPAHAADAAANGADLYLASALISEAGYAADAQILSEIARSHQLPVLLANHCCETGGWITCGSSGMWDPYGELVVAAEGIEPGMVLCTLKGAAVSGKMVCFADLTQ</sequence>
<reference evidence="3" key="1">
    <citation type="submission" date="2022-07" db="EMBL/GenBank/DDBJ databases">
        <title>Genome sequencing of Photobacterium atrarenae GJH2-4.</title>
        <authorList>
            <person name="Park S.-J."/>
        </authorList>
    </citation>
    <scope>NUCLEOTIDE SEQUENCE</scope>
    <source>
        <strain evidence="3">GJH2-4</strain>
    </source>
</reference>
<keyword evidence="4" id="KW-1185">Reference proteome</keyword>
<keyword evidence="1 3" id="KW-0378">Hydrolase</keyword>
<dbReference type="EMBL" id="CP101509">
    <property type="protein sequence ID" value="UTV29644.1"/>
    <property type="molecule type" value="Genomic_DNA"/>
</dbReference>
<proteinExistence type="predicted"/>
<dbReference type="InterPro" id="IPR036526">
    <property type="entry name" value="C-N_Hydrolase_sf"/>
</dbReference>
<evidence type="ECO:0000259" key="2">
    <source>
        <dbReference type="PROSITE" id="PS50263"/>
    </source>
</evidence>
<evidence type="ECO:0000313" key="3">
    <source>
        <dbReference type="EMBL" id="UTV29644.1"/>
    </source>
</evidence>
<dbReference type="PROSITE" id="PS50263">
    <property type="entry name" value="CN_HYDROLASE"/>
    <property type="match status" value="1"/>
</dbReference>
<evidence type="ECO:0000313" key="4">
    <source>
        <dbReference type="Proteomes" id="UP001057998"/>
    </source>
</evidence>
<name>A0ABY5GJZ8_9GAMM</name>
<organism evidence="3 4">
    <name type="scientific">Photobacterium atrarenae</name>
    <dbReference type="NCBI Taxonomy" id="865757"/>
    <lineage>
        <taxon>Bacteria</taxon>
        <taxon>Pseudomonadati</taxon>
        <taxon>Pseudomonadota</taxon>
        <taxon>Gammaproteobacteria</taxon>
        <taxon>Vibrionales</taxon>
        <taxon>Vibrionaceae</taxon>
        <taxon>Photobacterium</taxon>
    </lineage>
</organism>
<dbReference type="GO" id="GO:0016787">
    <property type="term" value="F:hydrolase activity"/>
    <property type="evidence" value="ECO:0007669"/>
    <property type="project" value="UniProtKB-KW"/>
</dbReference>
<dbReference type="InterPro" id="IPR050345">
    <property type="entry name" value="Aliph_Amidase/BUP"/>
</dbReference>
<protein>
    <submittedName>
        <fullName evidence="3">Carbon-nitrogen hydrolase family protein</fullName>
    </submittedName>
</protein>
<dbReference type="PANTHER" id="PTHR43674">
    <property type="entry name" value="NITRILASE C965.09-RELATED"/>
    <property type="match status" value="1"/>
</dbReference>
<dbReference type="CDD" id="cd07197">
    <property type="entry name" value="nitrilase"/>
    <property type="match status" value="1"/>
</dbReference>
<dbReference type="RefSeq" id="WP_255390962.1">
    <property type="nucleotide sequence ID" value="NZ_CP101509.1"/>
</dbReference>
<gene>
    <name evidence="3" type="ORF">NNL38_21780</name>
</gene>
<dbReference type="SUPFAM" id="SSF56317">
    <property type="entry name" value="Carbon-nitrogen hydrolase"/>
    <property type="match status" value="1"/>
</dbReference>
<dbReference type="PANTHER" id="PTHR43674:SF2">
    <property type="entry name" value="BETA-UREIDOPROPIONASE"/>
    <property type="match status" value="1"/>
</dbReference>
<feature type="domain" description="CN hydrolase" evidence="2">
    <location>
        <begin position="6"/>
        <end position="252"/>
    </location>
</feature>
<dbReference type="Gene3D" id="3.60.110.10">
    <property type="entry name" value="Carbon-nitrogen hydrolase"/>
    <property type="match status" value="1"/>
</dbReference>
<evidence type="ECO:0000256" key="1">
    <source>
        <dbReference type="ARBA" id="ARBA00022801"/>
    </source>
</evidence>
<dbReference type="Proteomes" id="UP001057998">
    <property type="component" value="Chromosome 2"/>
</dbReference>
<accession>A0ABY5GJZ8</accession>
<dbReference type="InterPro" id="IPR003010">
    <property type="entry name" value="C-N_Hydrolase"/>
</dbReference>
<dbReference type="Pfam" id="PF00795">
    <property type="entry name" value="CN_hydrolase"/>
    <property type="match status" value="1"/>
</dbReference>